<keyword evidence="2" id="KW-1185">Reference proteome</keyword>
<dbReference type="Proteomes" id="UP001054252">
    <property type="component" value="Unassembled WGS sequence"/>
</dbReference>
<organism evidence="1 2">
    <name type="scientific">Rubroshorea leprosula</name>
    <dbReference type="NCBI Taxonomy" id="152421"/>
    <lineage>
        <taxon>Eukaryota</taxon>
        <taxon>Viridiplantae</taxon>
        <taxon>Streptophyta</taxon>
        <taxon>Embryophyta</taxon>
        <taxon>Tracheophyta</taxon>
        <taxon>Spermatophyta</taxon>
        <taxon>Magnoliopsida</taxon>
        <taxon>eudicotyledons</taxon>
        <taxon>Gunneridae</taxon>
        <taxon>Pentapetalae</taxon>
        <taxon>rosids</taxon>
        <taxon>malvids</taxon>
        <taxon>Malvales</taxon>
        <taxon>Dipterocarpaceae</taxon>
        <taxon>Rubroshorea</taxon>
    </lineage>
</organism>
<comment type="caution">
    <text evidence="1">The sequence shown here is derived from an EMBL/GenBank/DDBJ whole genome shotgun (WGS) entry which is preliminary data.</text>
</comment>
<reference evidence="1 2" key="1">
    <citation type="journal article" date="2021" name="Commun. Biol.">
        <title>The genome of Shorea leprosula (Dipterocarpaceae) highlights the ecological relevance of drought in aseasonal tropical rainforests.</title>
        <authorList>
            <person name="Ng K.K.S."/>
            <person name="Kobayashi M.J."/>
            <person name="Fawcett J.A."/>
            <person name="Hatakeyama M."/>
            <person name="Paape T."/>
            <person name="Ng C.H."/>
            <person name="Ang C.C."/>
            <person name="Tnah L.H."/>
            <person name="Lee C.T."/>
            <person name="Nishiyama T."/>
            <person name="Sese J."/>
            <person name="O'Brien M.J."/>
            <person name="Copetti D."/>
            <person name="Mohd Noor M.I."/>
            <person name="Ong R.C."/>
            <person name="Putra M."/>
            <person name="Sireger I.Z."/>
            <person name="Indrioko S."/>
            <person name="Kosugi Y."/>
            <person name="Izuno A."/>
            <person name="Isagi Y."/>
            <person name="Lee S.L."/>
            <person name="Shimizu K.K."/>
        </authorList>
    </citation>
    <scope>NUCLEOTIDE SEQUENCE [LARGE SCALE GENOMIC DNA]</scope>
    <source>
        <strain evidence="1">214</strain>
    </source>
</reference>
<evidence type="ECO:0000313" key="1">
    <source>
        <dbReference type="EMBL" id="GKV42473.1"/>
    </source>
</evidence>
<dbReference type="EMBL" id="BPVZ01000158">
    <property type="protein sequence ID" value="GKV42473.1"/>
    <property type="molecule type" value="Genomic_DNA"/>
</dbReference>
<evidence type="ECO:0000313" key="2">
    <source>
        <dbReference type="Proteomes" id="UP001054252"/>
    </source>
</evidence>
<name>A0AAV5LY78_9ROSI</name>
<proteinExistence type="predicted"/>
<dbReference type="AlphaFoldDB" id="A0AAV5LY78"/>
<accession>A0AAV5LY78</accession>
<protein>
    <submittedName>
        <fullName evidence="1">Uncharacterized protein</fullName>
    </submittedName>
</protein>
<sequence>MKGDLGNFAAAVNEEMKKRLFNSCVCGLNQKWRIKKGAAAISGGI</sequence>
<gene>
    <name evidence="1" type="ORF">SLEP1_g49870</name>
</gene>